<keyword evidence="1" id="KW-1133">Transmembrane helix</keyword>
<feature type="transmembrane region" description="Helical" evidence="1">
    <location>
        <begin position="79"/>
        <end position="97"/>
    </location>
</feature>
<protein>
    <submittedName>
        <fullName evidence="2">Uncharacterized protein</fullName>
    </submittedName>
</protein>
<comment type="caution">
    <text evidence="2">The sequence shown here is derived from an EMBL/GenBank/DDBJ whole genome shotgun (WGS) entry which is preliminary data.</text>
</comment>
<name>A0A5D4FW33_9CORY</name>
<keyword evidence="1" id="KW-0812">Transmembrane</keyword>
<feature type="transmembrane region" description="Helical" evidence="1">
    <location>
        <begin position="51"/>
        <end position="72"/>
    </location>
</feature>
<accession>A0A5D4FW33</accession>
<organism evidence="2 3">
    <name type="scientific">Corynebacterium urealyticum</name>
    <dbReference type="NCBI Taxonomy" id="43771"/>
    <lineage>
        <taxon>Bacteria</taxon>
        <taxon>Bacillati</taxon>
        <taxon>Actinomycetota</taxon>
        <taxon>Actinomycetes</taxon>
        <taxon>Mycobacteriales</taxon>
        <taxon>Corynebacteriaceae</taxon>
        <taxon>Corynebacterium</taxon>
    </lineage>
</organism>
<evidence type="ECO:0000313" key="3">
    <source>
        <dbReference type="Proteomes" id="UP000324726"/>
    </source>
</evidence>
<proteinExistence type="predicted"/>
<sequence length="198" mass="22235">MHKVITVLLRHPGFRLARYELGLYHDLFRWMRGDSLVPEGAEPLPHPPGRLQMLLCVIAILFIEMVVVHLLLPEGTMRLVVLLLSVWGVVYICALIASERIRPSYVADPGIVLRRGKIVFVEIPAELVAEKHSERTFASGIFIDDDTLTVGGTAGTDTLLVLNKPVNATGDRFPWQKVHPQAISRIRYYAGKSWRGAY</sequence>
<evidence type="ECO:0000313" key="2">
    <source>
        <dbReference type="EMBL" id="TYR20124.1"/>
    </source>
</evidence>
<gene>
    <name evidence="2" type="ORF">FYJ87_03860</name>
</gene>
<keyword evidence="1" id="KW-0472">Membrane</keyword>
<dbReference type="Proteomes" id="UP000324726">
    <property type="component" value="Unassembled WGS sequence"/>
</dbReference>
<reference evidence="2 3" key="1">
    <citation type="submission" date="2019-08" db="EMBL/GenBank/DDBJ databases">
        <title>Draft genome of C. urealyticum strain VH4248.</title>
        <authorList>
            <person name="Navas J."/>
        </authorList>
    </citation>
    <scope>NUCLEOTIDE SEQUENCE [LARGE SCALE GENOMIC DNA]</scope>
    <source>
        <strain evidence="2 3">VH4248</strain>
    </source>
</reference>
<dbReference type="AlphaFoldDB" id="A0A5D4FW33"/>
<dbReference type="EMBL" id="VSZI01000001">
    <property type="protein sequence ID" value="TYR20124.1"/>
    <property type="molecule type" value="Genomic_DNA"/>
</dbReference>
<evidence type="ECO:0000256" key="1">
    <source>
        <dbReference type="SAM" id="Phobius"/>
    </source>
</evidence>